<name>A0A4Y2HA19_ARAVE</name>
<sequence>MITSLIDYSSCILIESSNNRSNKYSQGSDLKSWCQAWHMEIAPQKSSIINFSSRASPAGFPVPFCSTNIPWTSSVRFLDILFDDTISFRSHIDLIKRKTLRKLNVIKA</sequence>
<accession>A0A4Y2HA19</accession>
<dbReference type="AlphaFoldDB" id="A0A4Y2HA19"/>
<dbReference type="EMBL" id="BGPR01001793">
    <property type="protein sequence ID" value="GBM61976.1"/>
    <property type="molecule type" value="Genomic_DNA"/>
</dbReference>
<dbReference type="OrthoDB" id="6437682at2759"/>
<evidence type="ECO:0008006" key="3">
    <source>
        <dbReference type="Google" id="ProtNLM"/>
    </source>
</evidence>
<proteinExistence type="predicted"/>
<gene>
    <name evidence="1" type="ORF">AVEN_140520_1</name>
</gene>
<keyword evidence="2" id="KW-1185">Reference proteome</keyword>
<evidence type="ECO:0000313" key="2">
    <source>
        <dbReference type="Proteomes" id="UP000499080"/>
    </source>
</evidence>
<dbReference type="Proteomes" id="UP000499080">
    <property type="component" value="Unassembled WGS sequence"/>
</dbReference>
<comment type="caution">
    <text evidence="1">The sequence shown here is derived from an EMBL/GenBank/DDBJ whole genome shotgun (WGS) entry which is preliminary data.</text>
</comment>
<protein>
    <recommendedName>
        <fullName evidence="3">Reverse transcriptase domain-containing protein</fullName>
    </recommendedName>
</protein>
<evidence type="ECO:0000313" key="1">
    <source>
        <dbReference type="EMBL" id="GBM61976.1"/>
    </source>
</evidence>
<organism evidence="1 2">
    <name type="scientific">Araneus ventricosus</name>
    <name type="common">Orbweaver spider</name>
    <name type="synonym">Epeira ventricosa</name>
    <dbReference type="NCBI Taxonomy" id="182803"/>
    <lineage>
        <taxon>Eukaryota</taxon>
        <taxon>Metazoa</taxon>
        <taxon>Ecdysozoa</taxon>
        <taxon>Arthropoda</taxon>
        <taxon>Chelicerata</taxon>
        <taxon>Arachnida</taxon>
        <taxon>Araneae</taxon>
        <taxon>Araneomorphae</taxon>
        <taxon>Entelegynae</taxon>
        <taxon>Araneoidea</taxon>
        <taxon>Araneidae</taxon>
        <taxon>Araneus</taxon>
    </lineage>
</organism>
<reference evidence="1 2" key="1">
    <citation type="journal article" date="2019" name="Sci. Rep.">
        <title>Orb-weaving spider Araneus ventricosus genome elucidates the spidroin gene catalogue.</title>
        <authorList>
            <person name="Kono N."/>
            <person name="Nakamura H."/>
            <person name="Ohtoshi R."/>
            <person name="Moran D.A.P."/>
            <person name="Shinohara A."/>
            <person name="Yoshida Y."/>
            <person name="Fujiwara M."/>
            <person name="Mori M."/>
            <person name="Tomita M."/>
            <person name="Arakawa K."/>
        </authorList>
    </citation>
    <scope>NUCLEOTIDE SEQUENCE [LARGE SCALE GENOMIC DNA]</scope>
</reference>